<organism evidence="1">
    <name type="scientific">Myoviridae sp. ct2Pw37</name>
    <dbReference type="NCBI Taxonomy" id="2825021"/>
    <lineage>
        <taxon>Viruses</taxon>
        <taxon>Duplodnaviria</taxon>
        <taxon>Heunggongvirae</taxon>
        <taxon>Uroviricota</taxon>
        <taxon>Caudoviricetes</taxon>
    </lineage>
</organism>
<proteinExistence type="predicted"/>
<accession>A0A8S5PA08</accession>
<name>A0A8S5PA08_9CAUD</name>
<dbReference type="EMBL" id="BK015374">
    <property type="protein sequence ID" value="DAE03818.1"/>
    <property type="molecule type" value="Genomic_DNA"/>
</dbReference>
<protein>
    <submittedName>
        <fullName evidence="1">Uncharacterized protein</fullName>
    </submittedName>
</protein>
<sequence>MLEAEDLKITMIEGDYGIVLPITISAEQELTPSDKFSINIYKDLDGEALVSKEYSNLTDNTIEFKLTLEESLKLPVGNYIYDIDWYQDESFLANIVCRKKFIVLNKAGKVGTNGDTD</sequence>
<evidence type="ECO:0000313" key="1">
    <source>
        <dbReference type="EMBL" id="DAE03818.1"/>
    </source>
</evidence>
<reference evidence="1" key="1">
    <citation type="journal article" date="2021" name="Proc. Natl. Acad. Sci. U.S.A.">
        <title>A Catalog of Tens of Thousands of Viruses from Human Metagenomes Reveals Hidden Associations with Chronic Diseases.</title>
        <authorList>
            <person name="Tisza M.J."/>
            <person name="Buck C.B."/>
        </authorList>
    </citation>
    <scope>NUCLEOTIDE SEQUENCE</scope>
    <source>
        <strain evidence="1">Ct2Pw37</strain>
    </source>
</reference>